<dbReference type="EMBL" id="JBHRZO010000018">
    <property type="protein sequence ID" value="MFC3847642.1"/>
    <property type="molecule type" value="Genomic_DNA"/>
</dbReference>
<reference evidence="3" key="1">
    <citation type="journal article" date="2019" name="Int. J. Syst. Evol. Microbiol.">
        <title>The Global Catalogue of Microorganisms (GCM) 10K type strain sequencing project: providing services to taxonomists for standard genome sequencing and annotation.</title>
        <authorList>
            <consortium name="The Broad Institute Genomics Platform"/>
            <consortium name="The Broad Institute Genome Sequencing Center for Infectious Disease"/>
            <person name="Wu L."/>
            <person name="Ma J."/>
        </authorList>
    </citation>
    <scope>NUCLEOTIDE SEQUENCE [LARGE SCALE GENOMIC DNA]</scope>
    <source>
        <strain evidence="3">CCUG 53816</strain>
    </source>
</reference>
<protein>
    <submittedName>
        <fullName evidence="2">AMIN domain-containing protein</fullName>
    </submittedName>
</protein>
<dbReference type="Gene3D" id="2.60.40.3500">
    <property type="match status" value="1"/>
</dbReference>
<comment type="caution">
    <text evidence="2">The sequence shown here is derived from an EMBL/GenBank/DDBJ whole genome shotgun (WGS) entry which is preliminary data.</text>
</comment>
<sequence>MRVLAKFAVFVLLGALMAREDPFEPVSKSARGNANMLDDIVADYFKTLKITLPTTARVLTKITLTYQDLDASVHTKEIEIGQRIDWHYPLKLTQEKAFLQPEHSTYQIAGFEFWIRENKLYLRTTSKIQRSFILLDPYRIVIDIDRKEPTLRETLTIHKKHVNQVVLSTHDYFYRFAIALDGRYDYKIAQKENYLVVTLY</sequence>
<dbReference type="Pfam" id="PF11741">
    <property type="entry name" value="AMIN"/>
    <property type="match status" value="1"/>
</dbReference>
<evidence type="ECO:0000313" key="2">
    <source>
        <dbReference type="EMBL" id="MFC3847642.1"/>
    </source>
</evidence>
<name>A0ABV7ZK56_9HELI</name>
<feature type="domain" description="AMIN" evidence="1">
    <location>
        <begin position="117"/>
        <end position="199"/>
    </location>
</feature>
<gene>
    <name evidence="2" type="ORF">ACFOPX_03725</name>
</gene>
<accession>A0ABV7ZK56</accession>
<dbReference type="InterPro" id="IPR021731">
    <property type="entry name" value="AMIN_dom"/>
</dbReference>
<proteinExistence type="predicted"/>
<dbReference type="Proteomes" id="UP001595783">
    <property type="component" value="Unassembled WGS sequence"/>
</dbReference>
<dbReference type="RefSeq" id="WP_199767640.1">
    <property type="nucleotide sequence ID" value="NZ_FZMF01000026.1"/>
</dbReference>
<organism evidence="2 3">
    <name type="scientific">Helicobacter baculiformis</name>
    <dbReference type="NCBI Taxonomy" id="427351"/>
    <lineage>
        <taxon>Bacteria</taxon>
        <taxon>Pseudomonadati</taxon>
        <taxon>Campylobacterota</taxon>
        <taxon>Epsilonproteobacteria</taxon>
        <taxon>Campylobacterales</taxon>
        <taxon>Helicobacteraceae</taxon>
        <taxon>Helicobacter</taxon>
    </lineage>
</organism>
<evidence type="ECO:0000259" key="1">
    <source>
        <dbReference type="Pfam" id="PF11741"/>
    </source>
</evidence>
<evidence type="ECO:0000313" key="3">
    <source>
        <dbReference type="Proteomes" id="UP001595783"/>
    </source>
</evidence>
<keyword evidence="3" id="KW-1185">Reference proteome</keyword>